<protein>
    <submittedName>
        <fullName evidence="2">Uncharacterized protein</fullName>
    </submittedName>
</protein>
<accession>A0AAW0E4Z6</accession>
<feature type="region of interest" description="Disordered" evidence="1">
    <location>
        <begin position="159"/>
        <end position="204"/>
    </location>
</feature>
<evidence type="ECO:0000313" key="2">
    <source>
        <dbReference type="EMBL" id="KAK7059511.1"/>
    </source>
</evidence>
<reference evidence="2 3" key="1">
    <citation type="journal article" date="2024" name="J Genomics">
        <title>Draft genome sequencing and assembly of Favolaschia claudopus CIRM-BRFM 2984 isolated from oak limbs.</title>
        <authorList>
            <person name="Navarro D."/>
            <person name="Drula E."/>
            <person name="Chaduli D."/>
            <person name="Cazenave R."/>
            <person name="Ahrendt S."/>
            <person name="Wang J."/>
            <person name="Lipzen A."/>
            <person name="Daum C."/>
            <person name="Barry K."/>
            <person name="Grigoriev I.V."/>
            <person name="Favel A."/>
            <person name="Rosso M.N."/>
            <person name="Martin F."/>
        </authorList>
    </citation>
    <scope>NUCLEOTIDE SEQUENCE [LARGE SCALE GENOMIC DNA]</scope>
    <source>
        <strain evidence="2 3">CIRM-BRFM 2984</strain>
    </source>
</reference>
<feature type="compositionally biased region" description="Low complexity" evidence="1">
    <location>
        <begin position="183"/>
        <end position="204"/>
    </location>
</feature>
<dbReference type="AlphaFoldDB" id="A0AAW0E4Z6"/>
<name>A0AAW0E4Z6_9AGAR</name>
<organism evidence="2 3">
    <name type="scientific">Favolaschia claudopus</name>
    <dbReference type="NCBI Taxonomy" id="2862362"/>
    <lineage>
        <taxon>Eukaryota</taxon>
        <taxon>Fungi</taxon>
        <taxon>Dikarya</taxon>
        <taxon>Basidiomycota</taxon>
        <taxon>Agaricomycotina</taxon>
        <taxon>Agaricomycetes</taxon>
        <taxon>Agaricomycetidae</taxon>
        <taxon>Agaricales</taxon>
        <taxon>Marasmiineae</taxon>
        <taxon>Mycenaceae</taxon>
        <taxon>Favolaschia</taxon>
    </lineage>
</organism>
<keyword evidence="3" id="KW-1185">Reference proteome</keyword>
<dbReference type="Proteomes" id="UP001362999">
    <property type="component" value="Unassembled WGS sequence"/>
</dbReference>
<gene>
    <name evidence="2" type="ORF">R3P38DRAFT_2758932</name>
</gene>
<evidence type="ECO:0000256" key="1">
    <source>
        <dbReference type="SAM" id="MobiDB-lite"/>
    </source>
</evidence>
<proteinExistence type="predicted"/>
<sequence length="274" mass="30354">MDRLRVENSSRTTTSSRTSARMAPFMQKKPMTHDHAQELINKFALGAKINKTFTTHCLRRGGSQYRFMFAPIGKRWSLSIIRWWGGWAVGEQSFMGEHNALQPPSTAEFRLFGSQILTKLDGIVSRVQNAGQPSRIATQQLTDLAVLMQQASVSSRITVSTSSSVNHTSAPYHDPLEQTNPDSHSTPTLPSATPTASFSSASSWSDENDSTSFVPISGAIIPGVGKDSQAWKRAIDQWYHGDPAQGLRVALKDWPLNIELAHRKDAFEDRDTLL</sequence>
<evidence type="ECO:0000313" key="3">
    <source>
        <dbReference type="Proteomes" id="UP001362999"/>
    </source>
</evidence>
<comment type="caution">
    <text evidence="2">The sequence shown here is derived from an EMBL/GenBank/DDBJ whole genome shotgun (WGS) entry which is preliminary data.</text>
</comment>
<dbReference type="EMBL" id="JAWWNJ010000003">
    <property type="protein sequence ID" value="KAK7059511.1"/>
    <property type="molecule type" value="Genomic_DNA"/>
</dbReference>